<feature type="transmembrane region" description="Helical" evidence="6">
    <location>
        <begin position="386"/>
        <end position="407"/>
    </location>
</feature>
<dbReference type="Gene3D" id="3.40.50.12370">
    <property type="match status" value="1"/>
</dbReference>
<feature type="transmembrane region" description="Helical" evidence="6">
    <location>
        <begin position="255"/>
        <end position="282"/>
    </location>
</feature>
<dbReference type="InterPro" id="IPR006016">
    <property type="entry name" value="UspA"/>
</dbReference>
<dbReference type="Pfam" id="PF13520">
    <property type="entry name" value="AA_permease_2"/>
    <property type="match status" value="1"/>
</dbReference>
<feature type="domain" description="UspA" evidence="7">
    <location>
        <begin position="633"/>
        <end position="752"/>
    </location>
</feature>
<comment type="subcellular location">
    <subcellularLocation>
        <location evidence="1">Cell membrane</location>
        <topology evidence="1">Multi-pass membrane protein</topology>
    </subcellularLocation>
</comment>
<dbReference type="GO" id="GO:0005886">
    <property type="term" value="C:plasma membrane"/>
    <property type="evidence" value="ECO:0007669"/>
    <property type="project" value="UniProtKB-SubCell"/>
</dbReference>
<keyword evidence="4 6" id="KW-1133">Transmembrane helix</keyword>
<dbReference type="STRING" id="113653.GAH_01048"/>
<evidence type="ECO:0000256" key="4">
    <source>
        <dbReference type="ARBA" id="ARBA00022989"/>
    </source>
</evidence>
<dbReference type="Gene3D" id="1.20.1740.10">
    <property type="entry name" value="Amino acid/polyamine transporter I"/>
    <property type="match status" value="1"/>
</dbReference>
<feature type="transmembrane region" description="Helical" evidence="6">
    <location>
        <begin position="181"/>
        <end position="202"/>
    </location>
</feature>
<dbReference type="Proteomes" id="UP000034723">
    <property type="component" value="Chromosome"/>
</dbReference>
<evidence type="ECO:0000256" key="3">
    <source>
        <dbReference type="ARBA" id="ARBA00022692"/>
    </source>
</evidence>
<dbReference type="Pfam" id="PF00582">
    <property type="entry name" value="Usp"/>
    <property type="match status" value="2"/>
</dbReference>
<keyword evidence="2" id="KW-1003">Cell membrane</keyword>
<evidence type="ECO:0000259" key="7">
    <source>
        <dbReference type="Pfam" id="PF00582"/>
    </source>
</evidence>
<feature type="transmembrane region" description="Helical" evidence="6">
    <location>
        <begin position="110"/>
        <end position="138"/>
    </location>
</feature>
<gene>
    <name evidence="8" type="ORF">GAH_01048</name>
</gene>
<evidence type="ECO:0000256" key="5">
    <source>
        <dbReference type="ARBA" id="ARBA00023136"/>
    </source>
</evidence>
<evidence type="ECO:0000313" key="9">
    <source>
        <dbReference type="Proteomes" id="UP000034723"/>
    </source>
</evidence>
<evidence type="ECO:0000256" key="2">
    <source>
        <dbReference type="ARBA" id="ARBA00022475"/>
    </source>
</evidence>
<reference evidence="8 9" key="1">
    <citation type="submission" date="2015-04" db="EMBL/GenBank/DDBJ databases">
        <title>The complete genome sequence of the hyperthermophilic, obligate iron-reducing archaeon Geoglobus ahangari strain 234T.</title>
        <authorList>
            <person name="Manzella M.P."/>
            <person name="Holmes D.E."/>
            <person name="Rocheleau J.M."/>
            <person name="Chung A."/>
            <person name="Reguera G."/>
            <person name="Kashefi K."/>
        </authorList>
    </citation>
    <scope>NUCLEOTIDE SEQUENCE [LARGE SCALE GENOMIC DNA]</scope>
    <source>
        <strain evidence="8 9">234</strain>
    </source>
</reference>
<dbReference type="PATRIC" id="fig|113653.22.peg.1044"/>
<feature type="transmembrane region" description="Helical" evidence="6">
    <location>
        <begin position="67"/>
        <end position="89"/>
    </location>
</feature>
<dbReference type="AlphaFoldDB" id="A0A0F7IG98"/>
<dbReference type="InterPro" id="IPR006015">
    <property type="entry name" value="Universal_stress_UspA"/>
</dbReference>
<feature type="transmembrane region" description="Helical" evidence="6">
    <location>
        <begin position="419"/>
        <end position="440"/>
    </location>
</feature>
<dbReference type="PANTHER" id="PTHR42770">
    <property type="entry name" value="AMINO ACID TRANSPORTER-RELATED"/>
    <property type="match status" value="1"/>
</dbReference>
<feature type="domain" description="UspA" evidence="7">
    <location>
        <begin position="495"/>
        <end position="623"/>
    </location>
</feature>
<feature type="transmembrane region" description="Helical" evidence="6">
    <location>
        <begin position="360"/>
        <end position="380"/>
    </location>
</feature>
<dbReference type="SUPFAM" id="SSF52402">
    <property type="entry name" value="Adenine nucleotide alpha hydrolases-like"/>
    <property type="match status" value="2"/>
</dbReference>
<evidence type="ECO:0000256" key="1">
    <source>
        <dbReference type="ARBA" id="ARBA00004651"/>
    </source>
</evidence>
<feature type="transmembrane region" description="Helical" evidence="6">
    <location>
        <begin position="222"/>
        <end position="243"/>
    </location>
</feature>
<keyword evidence="5 6" id="KW-0472">Membrane</keyword>
<dbReference type="EMBL" id="CP011267">
    <property type="protein sequence ID" value="AKG91630.1"/>
    <property type="molecule type" value="Genomic_DNA"/>
</dbReference>
<dbReference type="GO" id="GO:0022857">
    <property type="term" value="F:transmembrane transporter activity"/>
    <property type="evidence" value="ECO:0007669"/>
    <property type="project" value="InterPro"/>
</dbReference>
<accession>A0A0F7IG98</accession>
<dbReference type="PRINTS" id="PR01438">
    <property type="entry name" value="UNVRSLSTRESS"/>
</dbReference>
<keyword evidence="9" id="KW-1185">Reference proteome</keyword>
<feature type="transmembrane region" description="Helical" evidence="6">
    <location>
        <begin position="150"/>
        <end position="169"/>
    </location>
</feature>
<feature type="transmembrane region" description="Helical" evidence="6">
    <location>
        <begin position="35"/>
        <end position="61"/>
    </location>
</feature>
<dbReference type="InterPro" id="IPR050367">
    <property type="entry name" value="APC_superfamily"/>
</dbReference>
<feature type="transmembrane region" description="Helical" evidence="6">
    <location>
        <begin position="313"/>
        <end position="339"/>
    </location>
</feature>
<dbReference type="HOGENOM" id="CLU_007946_15_8_2"/>
<evidence type="ECO:0000313" key="8">
    <source>
        <dbReference type="EMBL" id="AKG91630.1"/>
    </source>
</evidence>
<organism evidence="8 9">
    <name type="scientific">Geoglobus ahangari</name>
    <dbReference type="NCBI Taxonomy" id="113653"/>
    <lineage>
        <taxon>Archaea</taxon>
        <taxon>Methanobacteriati</taxon>
        <taxon>Methanobacteriota</taxon>
        <taxon>Archaeoglobi</taxon>
        <taxon>Archaeoglobales</taxon>
        <taxon>Archaeoglobaceae</taxon>
        <taxon>Geoglobus</taxon>
    </lineage>
</organism>
<dbReference type="InParanoid" id="A0A0F7IG98"/>
<name>A0A0F7IG98_9EURY</name>
<evidence type="ECO:0000256" key="6">
    <source>
        <dbReference type="SAM" id="Phobius"/>
    </source>
</evidence>
<dbReference type="KEGG" id="gah:GAH_01048"/>
<sequence>MVGDYVKILKMFLTSVDRREVMEESRVRVTLSRDLSLFDITMIGIAGMIGAGIFALTGIASGIAGPAILLAFFLNGIIATLTGMAYAELGSAIPQAGGGYLWIREAMGNYAGFITGWIDWAAHTIACALYAVTFGAFLSEFLVRFVGLDVSQALVAKVSAFLIVTFLAYVNYVGVKESGRLGGIVTLLKIAILLVFASFGIYKTFTYPDWTQAFTPFMPTGVAGVLTAMGLTFIAFEGFEIIVQSGEEVKNPERNIPLAIVVSLWTAVAIYILVAFSLLGAVRVDVPSWQYLGKLGEFSLIRVADSFMPFGGIMIIAGGLISTISAMNATIYSSSRVVFALSRTGYLNRKLSEVNEKTKTPHYAIFFSYIIIAFSSLAPIEAVAGASSLMFILLFMTVNIALVVLRLRRPDLKRSFKVPLVPVLPAIAVLFQVVITYYLVTHIENGMMVFFAVVAWIFMGSLMYYAYSEKELAKRTEEEIKTVYKEIPPVEKRYRILVPVANPAIARKLVRFAERIARSRDGDIIVMNTVRMPLQTPITAKLKEIDSAKEFVSEIVSEMSVPAGGIVKVGHYVHEAILNVVEEVQPDLLIMGWRGRTFRRDVVLGSTIDPVIVKARCDVLVVRFQPGKELNEFRRILIPTSGGPHARLACRIARDIVRGDHEIKLLYVGKLEEEKVKAERAFEEAMEVLEGMNVTSEFVVSQNPAERIAEEAEKYDAVLIGASERPFIENFLLGLFPEKIVSRTSRTVVMTRKWVRLVK</sequence>
<dbReference type="InterPro" id="IPR002293">
    <property type="entry name" value="AA/rel_permease1"/>
</dbReference>
<feature type="transmembrane region" description="Helical" evidence="6">
    <location>
        <begin position="446"/>
        <end position="467"/>
    </location>
</feature>
<protein>
    <submittedName>
        <fullName evidence="8">Amino acid transporter</fullName>
    </submittedName>
</protein>
<keyword evidence="3 6" id="KW-0812">Transmembrane</keyword>
<dbReference type="PANTHER" id="PTHR42770:SF11">
    <property type="entry name" value="INNER MEMBRANE TRANSPORT PROTEIN YBAT"/>
    <property type="match status" value="1"/>
</dbReference>
<proteinExistence type="predicted"/>